<gene>
    <name evidence="1" type="ORF">J2X20_004537</name>
</gene>
<proteinExistence type="predicted"/>
<sequence>MEVVVALVILATSGLMLFAWVNQNLQTASRLRDAQARAQLQLEGVSWLRLVNPARQPQGELRQGELQLSWTSTLVEPSRNEFDLGGNLVPRWELGLYRIQATLKQGETGPRVSWEQLVAGWRPANVSLATPAPFASPGGNGGRP</sequence>
<evidence type="ECO:0000313" key="2">
    <source>
        <dbReference type="Proteomes" id="UP001180453"/>
    </source>
</evidence>
<dbReference type="Proteomes" id="UP001180453">
    <property type="component" value="Unassembled WGS sequence"/>
</dbReference>
<evidence type="ECO:0000313" key="1">
    <source>
        <dbReference type="EMBL" id="MDR7271869.1"/>
    </source>
</evidence>
<comment type="caution">
    <text evidence="1">The sequence shown here is derived from an EMBL/GenBank/DDBJ whole genome shotgun (WGS) entry which is preliminary data.</text>
</comment>
<reference evidence="1 2" key="1">
    <citation type="submission" date="2023-07" db="EMBL/GenBank/DDBJ databases">
        <title>Sorghum-associated microbial communities from plants grown in Nebraska, USA.</title>
        <authorList>
            <person name="Schachtman D."/>
        </authorList>
    </citation>
    <scope>NUCLEOTIDE SEQUENCE [LARGE SCALE GENOMIC DNA]</scope>
    <source>
        <strain evidence="1 2">BE314</strain>
    </source>
</reference>
<accession>A0ABU1YSN5</accession>
<name>A0ABU1YSN5_ROSSA</name>
<protein>
    <submittedName>
        <fullName evidence="1">General secretion pathway protein I</fullName>
    </submittedName>
</protein>
<organism evidence="1 2">
    <name type="scientific">Roseateles saccharophilus</name>
    <name type="common">Pseudomonas saccharophila</name>
    <dbReference type="NCBI Taxonomy" id="304"/>
    <lineage>
        <taxon>Bacteria</taxon>
        <taxon>Pseudomonadati</taxon>
        <taxon>Pseudomonadota</taxon>
        <taxon>Betaproteobacteria</taxon>
        <taxon>Burkholderiales</taxon>
        <taxon>Sphaerotilaceae</taxon>
        <taxon>Roseateles</taxon>
    </lineage>
</organism>
<dbReference type="EMBL" id="JAVDXU010000003">
    <property type="protein sequence ID" value="MDR7271869.1"/>
    <property type="molecule type" value="Genomic_DNA"/>
</dbReference>
<keyword evidence="2" id="KW-1185">Reference proteome</keyword>